<dbReference type="InterPro" id="IPR045788">
    <property type="entry name" value="MobC_2"/>
</dbReference>
<comment type="caution">
    <text evidence="1">The sequence shown here is derived from an EMBL/GenBank/DDBJ whole genome shotgun (WGS) entry which is preliminary data.</text>
</comment>
<proteinExistence type="predicted"/>
<dbReference type="Proteomes" id="UP001199816">
    <property type="component" value="Unassembled WGS sequence"/>
</dbReference>
<sequence>MRKKQNDKEALKYDIKLRVNQWHYDRLCKLLSLSHYKNMSELLRDIVCERQVITYTRDESLGVVMEELTRVRKELNSIGTNINQAVKQIHQTMEKSKTLLLALELTQQLQEVNHHTAKLFPIISQLAKKWL</sequence>
<accession>A0ABS8PVQ8</accession>
<protein>
    <recommendedName>
        <fullName evidence="3">Bacterial mobilisation domain-containing protein</fullName>
    </recommendedName>
</protein>
<evidence type="ECO:0008006" key="3">
    <source>
        <dbReference type="Google" id="ProtNLM"/>
    </source>
</evidence>
<reference evidence="1 2" key="1">
    <citation type="submission" date="2021-11" db="EMBL/GenBank/DDBJ databases">
        <title>Genomic of Niabella pedocola.</title>
        <authorList>
            <person name="Wu T."/>
        </authorList>
    </citation>
    <scope>NUCLEOTIDE SEQUENCE [LARGE SCALE GENOMIC DNA]</scope>
    <source>
        <strain evidence="1 2">JCM 31011</strain>
    </source>
</reference>
<dbReference type="EMBL" id="JAJNEC010000005">
    <property type="protein sequence ID" value="MCD2424373.1"/>
    <property type="molecule type" value="Genomic_DNA"/>
</dbReference>
<gene>
    <name evidence="1" type="ORF">LQ567_16455</name>
</gene>
<organism evidence="1 2">
    <name type="scientific">Niabella pedocola</name>
    <dbReference type="NCBI Taxonomy" id="1752077"/>
    <lineage>
        <taxon>Bacteria</taxon>
        <taxon>Pseudomonadati</taxon>
        <taxon>Bacteroidota</taxon>
        <taxon>Chitinophagia</taxon>
        <taxon>Chitinophagales</taxon>
        <taxon>Chitinophagaceae</taxon>
        <taxon>Niabella</taxon>
    </lineage>
</organism>
<evidence type="ECO:0000313" key="1">
    <source>
        <dbReference type="EMBL" id="MCD2424373.1"/>
    </source>
</evidence>
<name>A0ABS8PVQ8_9BACT</name>
<evidence type="ECO:0000313" key="2">
    <source>
        <dbReference type="Proteomes" id="UP001199816"/>
    </source>
</evidence>
<keyword evidence="2" id="KW-1185">Reference proteome</keyword>
<dbReference type="RefSeq" id="WP_231006052.1">
    <property type="nucleotide sequence ID" value="NZ_JAJNEC010000005.1"/>
</dbReference>
<dbReference type="Pfam" id="PF19514">
    <property type="entry name" value="MobC_2"/>
    <property type="match status" value="1"/>
</dbReference>